<name>A0A364Y2J0_9BACT</name>
<dbReference type="InterPro" id="IPR015947">
    <property type="entry name" value="PUA-like_sf"/>
</dbReference>
<evidence type="ECO:0000259" key="1">
    <source>
        <dbReference type="SMART" id="SM01022"/>
    </source>
</evidence>
<dbReference type="InterPro" id="IPR007374">
    <property type="entry name" value="ASCH_domain"/>
</dbReference>
<dbReference type="SUPFAM" id="SSF88697">
    <property type="entry name" value="PUA domain-like"/>
    <property type="match status" value="1"/>
</dbReference>
<dbReference type="Gene3D" id="2.30.130.30">
    <property type="entry name" value="Hypothetical protein"/>
    <property type="match status" value="1"/>
</dbReference>
<protein>
    <recommendedName>
        <fullName evidence="1">ASCH domain-containing protein</fullName>
    </recommendedName>
</protein>
<sequence>MSKVLLISVRPEFAEKILNGTKTIELRKSSPNVSIGDLVIIYSTLPEKAIVGTCVVQGIMKKSPQQFWRSHSRKMGIDRKRYFEYFKHSSFAVGIVLTSIEKLDEKVSLDLVRKSIPKFSPPQTFRYLDRSQIASVGLMLQQD</sequence>
<dbReference type="SMART" id="SM01022">
    <property type="entry name" value="ASCH"/>
    <property type="match status" value="1"/>
</dbReference>
<dbReference type="RefSeq" id="WP_112747240.1">
    <property type="nucleotide sequence ID" value="NZ_QMFY01000005.1"/>
</dbReference>
<dbReference type="EMBL" id="QMFY01000005">
    <property type="protein sequence ID" value="RAW01085.1"/>
    <property type="molecule type" value="Genomic_DNA"/>
</dbReference>
<dbReference type="AlphaFoldDB" id="A0A364Y2J0"/>
<feature type="domain" description="ASCH" evidence="1">
    <location>
        <begin position="7"/>
        <end position="104"/>
    </location>
</feature>
<gene>
    <name evidence="2" type="ORF">DQQ10_12720</name>
</gene>
<comment type="caution">
    <text evidence="2">The sequence shown here is derived from an EMBL/GenBank/DDBJ whole genome shotgun (WGS) entry which is preliminary data.</text>
</comment>
<dbReference type="Proteomes" id="UP000251889">
    <property type="component" value="Unassembled WGS sequence"/>
</dbReference>
<evidence type="ECO:0000313" key="3">
    <source>
        <dbReference type="Proteomes" id="UP000251889"/>
    </source>
</evidence>
<reference evidence="2 3" key="1">
    <citation type="submission" date="2018-06" db="EMBL/GenBank/DDBJ databases">
        <title>Chryseolinea flavus sp. nov., a member of the phylum Bacteroidetes isolated from soil.</title>
        <authorList>
            <person name="Li Y."/>
            <person name="Wang J."/>
        </authorList>
    </citation>
    <scope>NUCLEOTIDE SEQUENCE [LARGE SCALE GENOMIC DNA]</scope>
    <source>
        <strain evidence="2 3">SDU1-6</strain>
    </source>
</reference>
<proteinExistence type="predicted"/>
<dbReference type="Pfam" id="PF04266">
    <property type="entry name" value="ASCH"/>
    <property type="match status" value="1"/>
</dbReference>
<evidence type="ECO:0000313" key="2">
    <source>
        <dbReference type="EMBL" id="RAW01085.1"/>
    </source>
</evidence>
<dbReference type="OrthoDB" id="9800495at2"/>
<organism evidence="2 3">
    <name type="scientific">Pseudochryseolinea flava</name>
    <dbReference type="NCBI Taxonomy" id="2059302"/>
    <lineage>
        <taxon>Bacteria</taxon>
        <taxon>Pseudomonadati</taxon>
        <taxon>Bacteroidota</taxon>
        <taxon>Cytophagia</taxon>
        <taxon>Cytophagales</taxon>
        <taxon>Fulvivirgaceae</taxon>
        <taxon>Pseudochryseolinea</taxon>
    </lineage>
</organism>
<keyword evidence="3" id="KW-1185">Reference proteome</keyword>
<accession>A0A364Y2J0</accession>